<feature type="transmembrane region" description="Helical" evidence="7">
    <location>
        <begin position="115"/>
        <end position="140"/>
    </location>
</feature>
<feature type="domain" description="Na+/H+ antiporter MnhB subunit-related protein" evidence="8">
    <location>
        <begin position="11"/>
        <end position="134"/>
    </location>
</feature>
<protein>
    <submittedName>
        <fullName evidence="9">Na(+)/H(+) antiporter subunit B</fullName>
    </submittedName>
</protein>
<dbReference type="InterPro" id="IPR007182">
    <property type="entry name" value="MnhB"/>
</dbReference>
<comment type="subcellular location">
    <subcellularLocation>
        <location evidence="1">Cell membrane</location>
        <topology evidence="1">Multi-pass membrane protein</topology>
    </subcellularLocation>
</comment>
<dbReference type="NCBIfam" id="NF009223">
    <property type="entry name" value="PRK12573.1"/>
    <property type="match status" value="1"/>
</dbReference>
<evidence type="ECO:0000256" key="2">
    <source>
        <dbReference type="ARBA" id="ARBA00009425"/>
    </source>
</evidence>
<comment type="caution">
    <text evidence="9">The sequence shown here is derived from an EMBL/GenBank/DDBJ whole genome shotgun (WGS) entry which is preliminary data.</text>
</comment>
<dbReference type="RefSeq" id="WP_264144682.1">
    <property type="nucleotide sequence ID" value="NZ_JAOYEY010000051.1"/>
</dbReference>
<accession>A0ABT3DNI1</accession>
<comment type="similarity">
    <text evidence="2">Belongs to the CPA3 antiporters (TC 2.A.63) subunit B family.</text>
</comment>
<keyword evidence="6 7" id="KW-0472">Membrane</keyword>
<evidence type="ECO:0000256" key="6">
    <source>
        <dbReference type="ARBA" id="ARBA00023136"/>
    </source>
</evidence>
<gene>
    <name evidence="9" type="ORF">OIH86_23515</name>
</gene>
<feature type="transmembrane region" description="Helical" evidence="7">
    <location>
        <begin position="73"/>
        <end position="95"/>
    </location>
</feature>
<evidence type="ECO:0000256" key="3">
    <source>
        <dbReference type="ARBA" id="ARBA00022475"/>
    </source>
</evidence>
<evidence type="ECO:0000313" key="9">
    <source>
        <dbReference type="EMBL" id="MCV9888625.1"/>
    </source>
</evidence>
<proteinExistence type="inferred from homology"/>
<dbReference type="Proteomes" id="UP001526147">
    <property type="component" value="Unassembled WGS sequence"/>
</dbReference>
<evidence type="ECO:0000313" key="10">
    <source>
        <dbReference type="Proteomes" id="UP001526147"/>
    </source>
</evidence>
<keyword evidence="3" id="KW-1003">Cell membrane</keyword>
<dbReference type="Pfam" id="PF04039">
    <property type="entry name" value="MnhB"/>
    <property type="match status" value="1"/>
</dbReference>
<reference evidence="9 10" key="1">
    <citation type="submission" date="2022-10" db="EMBL/GenBank/DDBJ databases">
        <title>Draft genome assembly of moderately radiation resistant bacterium Metabacillus halosaccharovorans.</title>
        <authorList>
            <person name="Pal S."/>
            <person name="Gopinathan A."/>
        </authorList>
    </citation>
    <scope>NUCLEOTIDE SEQUENCE [LARGE SCALE GENOMIC DNA]</scope>
    <source>
        <strain evidence="9 10">VITHBRA001</strain>
    </source>
</reference>
<name>A0ABT3DNI1_9BACI</name>
<evidence type="ECO:0000259" key="8">
    <source>
        <dbReference type="Pfam" id="PF04039"/>
    </source>
</evidence>
<keyword evidence="5 7" id="KW-1133">Transmembrane helix</keyword>
<evidence type="ECO:0000256" key="1">
    <source>
        <dbReference type="ARBA" id="ARBA00004651"/>
    </source>
</evidence>
<dbReference type="InterPro" id="IPR050622">
    <property type="entry name" value="CPA3_antiporter_subunitB"/>
</dbReference>
<keyword evidence="4 7" id="KW-0812">Transmembrane</keyword>
<dbReference type="PANTHER" id="PTHR33932">
    <property type="entry name" value="NA(+)/H(+) ANTIPORTER SUBUNIT B"/>
    <property type="match status" value="1"/>
</dbReference>
<dbReference type="EMBL" id="JAOYEY010000051">
    <property type="protein sequence ID" value="MCV9888625.1"/>
    <property type="molecule type" value="Genomic_DNA"/>
</dbReference>
<sequence length="144" mass="15289">MKHSTSPNDVILHSVTKLAVVIILTFSIDLFFAGHHNPGGGFIGGLSMAAALTLLFISFDIESVQANLPVDFTKLAAVGVLIAVFVGIGGMLFNQPFLFQAFDYFNLPIFGKTELATAVLFDIGVALAVIGTAVTIIMTISEDR</sequence>
<feature type="transmembrane region" description="Helical" evidence="7">
    <location>
        <begin position="12"/>
        <end position="33"/>
    </location>
</feature>
<evidence type="ECO:0000256" key="5">
    <source>
        <dbReference type="ARBA" id="ARBA00022989"/>
    </source>
</evidence>
<dbReference type="PANTHER" id="PTHR33932:SF4">
    <property type="entry name" value="NA(+)_H(+) ANTIPORTER SUBUNIT B"/>
    <property type="match status" value="1"/>
</dbReference>
<evidence type="ECO:0000256" key="4">
    <source>
        <dbReference type="ARBA" id="ARBA00022692"/>
    </source>
</evidence>
<organism evidence="9 10">
    <name type="scientific">Metabacillus halosaccharovorans</name>
    <dbReference type="NCBI Taxonomy" id="930124"/>
    <lineage>
        <taxon>Bacteria</taxon>
        <taxon>Bacillati</taxon>
        <taxon>Bacillota</taxon>
        <taxon>Bacilli</taxon>
        <taxon>Bacillales</taxon>
        <taxon>Bacillaceae</taxon>
        <taxon>Metabacillus</taxon>
    </lineage>
</organism>
<keyword evidence="10" id="KW-1185">Reference proteome</keyword>
<evidence type="ECO:0000256" key="7">
    <source>
        <dbReference type="SAM" id="Phobius"/>
    </source>
</evidence>
<feature type="transmembrane region" description="Helical" evidence="7">
    <location>
        <begin position="39"/>
        <end position="61"/>
    </location>
</feature>